<dbReference type="SUPFAM" id="SSF81995">
    <property type="entry name" value="beta-sandwich domain of Sec23/24"/>
    <property type="match status" value="1"/>
</dbReference>
<dbReference type="PROSITE" id="PS50234">
    <property type="entry name" value="VWFA"/>
    <property type="match status" value="1"/>
</dbReference>
<sequence>MPLSAQLSCHPPRNCIPVAPPPPPPPPPPPHASSKEPQSPPFISPEEKMIGQATRNEDTKRTGSNSPVYENLAFHLKAKASEPAAQGPGKPQLPQSSLLAARKALLPPPMRAQLDKLTPPTPVSQPQKGLFSNSNSSHSQELELTYDLPREEPEIEEHPFDPDYSYSIPEGTGLELRHPGQVGNSKLPLKTGAAPPLPPRPSFMKRFPEYVLLLPTSSPTTPATPTAPPAPPSAPPCPTPALQDNLQLPGNPNVILVSLGALVTDENVYTMYGEPTSCSKCGSALDSCYDNVVDMCYFCQSWESVTSPALHCPPMGCQDCLFLLTSDDNSKSPAGSLLIFCIDISGSMSITSQVTEGGRTIYKSRLQFVQQAVIQCVRRLSEEEPHTRVGLITFNNQVTLHGHGEVSSRFLCGPELIETDYLKEAAWSFPSPPPLSQSREQLEGEIRRLAESGATALGPATLIAIAMASRQPGSKVVICTDGKANTELGNLDVDESDARSLVSSTIFYQDLGEYAANQGVTVSVLSIEGTDCRLDELGRLADRTAGKVVIARPDMLHSEFQKVMEKRTVATHCTVTLLLPTSLTVRGERQGGHKGTREMGNVSADHEITFQFEAREQDTQALLSCGSVSVQLQIRYRRMDGQRALRVISMDRRVTEESSLVLSSLSLSILQLNSSQSSAALVVRGRYKDAQSEGESQRRLMEKALDHIRSSEERQQHKQWVETMDPIYNNIYHYTRSNSVSFTDTQSLTDTGAVLLYGMKNSNRMSISSKGGTKAHS</sequence>
<dbReference type="GO" id="GO:0090110">
    <property type="term" value="P:COPII-coated vesicle cargo loading"/>
    <property type="evidence" value="ECO:0007669"/>
    <property type="project" value="TreeGrafter"/>
</dbReference>
<feature type="compositionally biased region" description="Pro residues" evidence="1">
    <location>
        <begin position="225"/>
        <end position="239"/>
    </location>
</feature>
<name>A0A9D3THJ6_MEGAT</name>
<dbReference type="PANTHER" id="PTHR13803">
    <property type="entry name" value="SEC24-RELATED PROTEIN"/>
    <property type="match status" value="1"/>
</dbReference>
<evidence type="ECO:0000259" key="2">
    <source>
        <dbReference type="PROSITE" id="PS50234"/>
    </source>
</evidence>
<dbReference type="InterPro" id="IPR006896">
    <property type="entry name" value="Sec23/24_trunk_dom"/>
</dbReference>
<feature type="compositionally biased region" description="Polar residues" evidence="1">
    <location>
        <begin position="124"/>
        <end position="139"/>
    </location>
</feature>
<dbReference type="Pfam" id="PF04811">
    <property type="entry name" value="Sec23_trunk"/>
    <property type="match status" value="1"/>
</dbReference>
<reference evidence="3" key="1">
    <citation type="submission" date="2021-01" db="EMBL/GenBank/DDBJ databases">
        <authorList>
            <person name="Zahm M."/>
            <person name="Roques C."/>
            <person name="Cabau C."/>
            <person name="Klopp C."/>
            <person name="Donnadieu C."/>
            <person name="Jouanno E."/>
            <person name="Lampietro C."/>
            <person name="Louis A."/>
            <person name="Herpin A."/>
            <person name="Echchiki A."/>
            <person name="Berthelot C."/>
            <person name="Parey E."/>
            <person name="Roest-Crollius H."/>
            <person name="Braasch I."/>
            <person name="Postlethwait J."/>
            <person name="Bobe J."/>
            <person name="Montfort J."/>
            <person name="Bouchez O."/>
            <person name="Begum T."/>
            <person name="Mejri S."/>
            <person name="Adams A."/>
            <person name="Chen W.-J."/>
            <person name="Guiguen Y."/>
        </authorList>
    </citation>
    <scope>NUCLEOTIDE SEQUENCE</scope>
    <source>
        <strain evidence="3">YG-15Mar2019-1</strain>
        <tissue evidence="3">Brain</tissue>
    </source>
</reference>
<feature type="region of interest" description="Disordered" evidence="1">
    <location>
        <begin position="217"/>
        <end position="244"/>
    </location>
</feature>
<evidence type="ECO:0000313" key="3">
    <source>
        <dbReference type="EMBL" id="KAG7492115.1"/>
    </source>
</evidence>
<dbReference type="PANTHER" id="PTHR13803:SF36">
    <property type="entry name" value="TYPE A VON WILLEBRAND FACTOR DOMAIN-CONTAINING PROTEIN"/>
    <property type="match status" value="1"/>
</dbReference>
<dbReference type="InterPro" id="IPR036465">
    <property type="entry name" value="vWFA_dom_sf"/>
</dbReference>
<gene>
    <name evidence="3" type="ORF">MATL_G00010870</name>
</gene>
<dbReference type="Proteomes" id="UP001046870">
    <property type="component" value="Chromosome 1"/>
</dbReference>
<feature type="region of interest" description="Disordered" evidence="1">
    <location>
        <begin position="1"/>
        <end position="143"/>
    </location>
</feature>
<feature type="compositionally biased region" description="Basic and acidic residues" evidence="1">
    <location>
        <begin position="45"/>
        <end position="61"/>
    </location>
</feature>
<dbReference type="AlphaFoldDB" id="A0A9D3THJ6"/>
<dbReference type="GO" id="GO:0070971">
    <property type="term" value="C:endoplasmic reticulum exit site"/>
    <property type="evidence" value="ECO:0007669"/>
    <property type="project" value="TreeGrafter"/>
</dbReference>
<dbReference type="InterPro" id="IPR050550">
    <property type="entry name" value="SEC23_SEC24_subfamily"/>
</dbReference>
<keyword evidence="4" id="KW-1185">Reference proteome</keyword>
<evidence type="ECO:0000256" key="1">
    <source>
        <dbReference type="SAM" id="MobiDB-lite"/>
    </source>
</evidence>
<dbReference type="GO" id="GO:0008270">
    <property type="term" value="F:zinc ion binding"/>
    <property type="evidence" value="ECO:0007669"/>
    <property type="project" value="TreeGrafter"/>
</dbReference>
<protein>
    <recommendedName>
        <fullName evidence="2">VWFA domain-containing protein</fullName>
    </recommendedName>
</protein>
<feature type="compositionally biased region" description="Pro residues" evidence="1">
    <location>
        <begin position="18"/>
        <end position="31"/>
    </location>
</feature>
<evidence type="ECO:0000313" key="4">
    <source>
        <dbReference type="Proteomes" id="UP001046870"/>
    </source>
</evidence>
<dbReference type="OrthoDB" id="1724672at2759"/>
<dbReference type="GO" id="GO:0000149">
    <property type="term" value="F:SNARE binding"/>
    <property type="evidence" value="ECO:0007669"/>
    <property type="project" value="TreeGrafter"/>
</dbReference>
<dbReference type="Gene3D" id="3.40.50.410">
    <property type="entry name" value="von Willebrand factor, type A domain"/>
    <property type="match status" value="1"/>
</dbReference>
<feature type="domain" description="VWFA" evidence="2">
    <location>
        <begin position="337"/>
        <end position="567"/>
    </location>
</feature>
<dbReference type="GO" id="GO:0030127">
    <property type="term" value="C:COPII vesicle coat"/>
    <property type="evidence" value="ECO:0007669"/>
    <property type="project" value="InterPro"/>
</dbReference>
<accession>A0A9D3THJ6</accession>
<dbReference type="SMART" id="SM00327">
    <property type="entry name" value="VWA"/>
    <property type="match status" value="1"/>
</dbReference>
<organism evidence="3 4">
    <name type="scientific">Megalops atlanticus</name>
    <name type="common">Tarpon</name>
    <name type="synonym">Clupea gigantea</name>
    <dbReference type="NCBI Taxonomy" id="7932"/>
    <lineage>
        <taxon>Eukaryota</taxon>
        <taxon>Metazoa</taxon>
        <taxon>Chordata</taxon>
        <taxon>Craniata</taxon>
        <taxon>Vertebrata</taxon>
        <taxon>Euteleostomi</taxon>
        <taxon>Actinopterygii</taxon>
        <taxon>Neopterygii</taxon>
        <taxon>Teleostei</taxon>
        <taxon>Elopiformes</taxon>
        <taxon>Megalopidae</taxon>
        <taxon>Megalops</taxon>
    </lineage>
</organism>
<proteinExistence type="predicted"/>
<feature type="region of interest" description="Disordered" evidence="1">
    <location>
        <begin position="176"/>
        <end position="200"/>
    </location>
</feature>
<comment type="caution">
    <text evidence="3">The sequence shown here is derived from an EMBL/GenBank/DDBJ whole genome shotgun (WGS) entry which is preliminary data.</text>
</comment>
<dbReference type="EMBL" id="JAFDVH010000001">
    <property type="protein sequence ID" value="KAG7492115.1"/>
    <property type="molecule type" value="Genomic_DNA"/>
</dbReference>
<dbReference type="GO" id="GO:0006886">
    <property type="term" value="P:intracellular protein transport"/>
    <property type="evidence" value="ECO:0007669"/>
    <property type="project" value="InterPro"/>
</dbReference>
<dbReference type="SUPFAM" id="SSF53300">
    <property type="entry name" value="vWA-like"/>
    <property type="match status" value="1"/>
</dbReference>
<dbReference type="InterPro" id="IPR002035">
    <property type="entry name" value="VWF_A"/>
</dbReference>